<evidence type="ECO:0000313" key="5">
    <source>
        <dbReference type="EMBL" id="SVA94388.1"/>
    </source>
</evidence>
<feature type="non-terminal residue" evidence="5">
    <location>
        <position position="80"/>
    </location>
</feature>
<feature type="region of interest" description="Disordered" evidence="4">
    <location>
        <begin position="44"/>
        <end position="80"/>
    </location>
</feature>
<keyword evidence="2" id="KW-0689">Ribosomal protein</keyword>
<dbReference type="PANTHER" id="PTHR10746:SF6">
    <property type="entry name" value="LARGE RIBOSOMAL SUBUNIT PROTEIN UL4M"/>
    <property type="match status" value="1"/>
</dbReference>
<evidence type="ECO:0000256" key="3">
    <source>
        <dbReference type="ARBA" id="ARBA00023274"/>
    </source>
</evidence>
<feature type="region of interest" description="Disordered" evidence="4">
    <location>
        <begin position="1"/>
        <end position="26"/>
    </location>
</feature>
<evidence type="ECO:0000256" key="2">
    <source>
        <dbReference type="ARBA" id="ARBA00022980"/>
    </source>
</evidence>
<evidence type="ECO:0008006" key="6">
    <source>
        <dbReference type="Google" id="ProtNLM"/>
    </source>
</evidence>
<dbReference type="InterPro" id="IPR023574">
    <property type="entry name" value="Ribosomal_uL4_dom_sf"/>
</dbReference>
<name>A0A381ZYK5_9ZZZZ</name>
<dbReference type="Gene3D" id="3.40.1370.10">
    <property type="match status" value="1"/>
</dbReference>
<dbReference type="GO" id="GO:0005840">
    <property type="term" value="C:ribosome"/>
    <property type="evidence" value="ECO:0007669"/>
    <property type="project" value="UniProtKB-KW"/>
</dbReference>
<dbReference type="AlphaFoldDB" id="A0A381ZYK5"/>
<gene>
    <name evidence="5" type="ORF">METZ01_LOCUS147242</name>
</gene>
<dbReference type="GO" id="GO:1990904">
    <property type="term" value="C:ribonucleoprotein complex"/>
    <property type="evidence" value="ECO:0007669"/>
    <property type="project" value="UniProtKB-KW"/>
</dbReference>
<dbReference type="SUPFAM" id="SSF52166">
    <property type="entry name" value="Ribosomal protein L4"/>
    <property type="match status" value="1"/>
</dbReference>
<dbReference type="PANTHER" id="PTHR10746">
    <property type="entry name" value="50S RIBOSOMAL PROTEIN L4"/>
    <property type="match status" value="1"/>
</dbReference>
<protein>
    <recommendedName>
        <fullName evidence="6">50S ribosomal protein L4</fullName>
    </recommendedName>
</protein>
<dbReference type="GO" id="GO:0003735">
    <property type="term" value="F:structural constituent of ribosome"/>
    <property type="evidence" value="ECO:0007669"/>
    <property type="project" value="InterPro"/>
</dbReference>
<dbReference type="Pfam" id="PF00573">
    <property type="entry name" value="Ribosomal_L4"/>
    <property type="match status" value="1"/>
</dbReference>
<dbReference type="EMBL" id="UINC01023200">
    <property type="protein sequence ID" value="SVA94388.1"/>
    <property type="molecule type" value="Genomic_DNA"/>
</dbReference>
<sequence>MAKLKTVDQTNKASGNVEIDDSITDTPYHKHVVSEVVRQFLASKQQGTHSTKNRSEVAYSTRKLYRQKGTGSARAGSAKS</sequence>
<reference evidence="5" key="1">
    <citation type="submission" date="2018-05" db="EMBL/GenBank/DDBJ databases">
        <authorList>
            <person name="Lanie J.A."/>
            <person name="Ng W.-L."/>
            <person name="Kazmierczak K.M."/>
            <person name="Andrzejewski T.M."/>
            <person name="Davidsen T.M."/>
            <person name="Wayne K.J."/>
            <person name="Tettelin H."/>
            <person name="Glass J.I."/>
            <person name="Rusch D."/>
            <person name="Podicherti R."/>
            <person name="Tsui H.-C.T."/>
            <person name="Winkler M.E."/>
        </authorList>
    </citation>
    <scope>NUCLEOTIDE SEQUENCE</scope>
</reference>
<evidence type="ECO:0000256" key="1">
    <source>
        <dbReference type="ARBA" id="ARBA00010528"/>
    </source>
</evidence>
<proteinExistence type="inferred from homology"/>
<accession>A0A381ZYK5</accession>
<comment type="similarity">
    <text evidence="1">Belongs to the universal ribosomal protein uL4 family.</text>
</comment>
<organism evidence="5">
    <name type="scientific">marine metagenome</name>
    <dbReference type="NCBI Taxonomy" id="408172"/>
    <lineage>
        <taxon>unclassified sequences</taxon>
        <taxon>metagenomes</taxon>
        <taxon>ecological metagenomes</taxon>
    </lineage>
</organism>
<evidence type="ECO:0000256" key="4">
    <source>
        <dbReference type="SAM" id="MobiDB-lite"/>
    </source>
</evidence>
<keyword evidence="3" id="KW-0687">Ribonucleoprotein</keyword>
<dbReference type="GO" id="GO:0006412">
    <property type="term" value="P:translation"/>
    <property type="evidence" value="ECO:0007669"/>
    <property type="project" value="InterPro"/>
</dbReference>
<dbReference type="InterPro" id="IPR002136">
    <property type="entry name" value="Ribosomal_uL4"/>
</dbReference>
<dbReference type="InterPro" id="IPR013005">
    <property type="entry name" value="Ribosomal_uL4-like"/>
</dbReference>